<gene>
    <name evidence="6" type="ORF">RQP53_02650</name>
</gene>
<protein>
    <submittedName>
        <fullName evidence="6">Methyl-accepting chemotaxis protein</fullName>
    </submittedName>
</protein>
<dbReference type="Pfam" id="PF12729">
    <property type="entry name" value="4HB_MCP_1"/>
    <property type="match status" value="1"/>
</dbReference>
<evidence type="ECO:0000256" key="1">
    <source>
        <dbReference type="ARBA" id="ARBA00029447"/>
    </source>
</evidence>
<dbReference type="InterPro" id="IPR004089">
    <property type="entry name" value="MCPsignal_dom"/>
</dbReference>
<proteinExistence type="inferred from homology"/>
<feature type="transmembrane region" description="Helical" evidence="4">
    <location>
        <begin position="194"/>
        <end position="214"/>
    </location>
</feature>
<dbReference type="CDD" id="cd11386">
    <property type="entry name" value="MCP_signal"/>
    <property type="match status" value="1"/>
</dbReference>
<dbReference type="Gene3D" id="1.10.287.950">
    <property type="entry name" value="Methyl-accepting chemotaxis protein"/>
    <property type="match status" value="1"/>
</dbReference>
<dbReference type="SMART" id="SM00283">
    <property type="entry name" value="MA"/>
    <property type="match status" value="1"/>
</dbReference>
<dbReference type="Pfam" id="PF00015">
    <property type="entry name" value="MCPsignal"/>
    <property type="match status" value="1"/>
</dbReference>
<keyword evidence="3" id="KW-0175">Coiled coil</keyword>
<feature type="coiled-coil region" evidence="3">
    <location>
        <begin position="445"/>
        <end position="503"/>
    </location>
</feature>
<keyword evidence="4" id="KW-1133">Transmembrane helix</keyword>
<evidence type="ECO:0000259" key="5">
    <source>
        <dbReference type="PROSITE" id="PS50111"/>
    </source>
</evidence>
<evidence type="ECO:0000256" key="2">
    <source>
        <dbReference type="PROSITE-ProRule" id="PRU00284"/>
    </source>
</evidence>
<dbReference type="SUPFAM" id="SSF58104">
    <property type="entry name" value="Methyl-accepting chemotaxis protein (MCP) signaling domain"/>
    <property type="match status" value="1"/>
</dbReference>
<dbReference type="InterPro" id="IPR024478">
    <property type="entry name" value="HlyB_4HB_MCP"/>
</dbReference>
<evidence type="ECO:0000256" key="3">
    <source>
        <dbReference type="SAM" id="Coils"/>
    </source>
</evidence>
<dbReference type="Proteomes" id="UP001246372">
    <property type="component" value="Unassembled WGS sequence"/>
</dbReference>
<sequence length="520" mass="56080">MMLDALFARIPTVRARLAVLTGLMCVLMALLALAGMRLLALSNEALRTVYDDRVVPLQQLKTVADMYAVNIVDTSHKVRNGNLDWAAGQALVDASGATVKQTWKAYVETFLVEDEKRLVTDIEPLMRAAEVMRQRLQGLLAAHDEAGLEKLVKTELYQTVDPLSDKLNALVEVQLKVAKQEYELGGQRYQQARWSAWLGLALACGLGMLVAGLITARIMRSLGAEPSGVRSIAEGIAKGSLNQSIRLEQGDKSSVMAFMHGMQQGLATLVREVRANVHELHSASGQIAQGNMDLSSRTEETAATTQRASAKLDEVMQRLSLRIASSGQAHELASSVQQVAERAGTQMSQVIGAMHGINEAARRITDIIGTIDGIAFQTNILALNAAVEAARAGEQGRGFAVVAAEVRALATRSAEAAREIKSLIADASARTETGSRQVDDTGATLQSMVDEIQRLSQLMTQLDSDSSRDSDDIEQLQLQVHELDKVAQQNAALVEEMAASSENLKDQAGRLASAVQVFSL</sequence>
<keyword evidence="4" id="KW-0472">Membrane</keyword>
<dbReference type="PANTHER" id="PTHR43531">
    <property type="entry name" value="PROTEIN ICFG"/>
    <property type="match status" value="1"/>
</dbReference>
<comment type="caution">
    <text evidence="6">The sequence shown here is derived from an EMBL/GenBank/DDBJ whole genome shotgun (WGS) entry which is preliminary data.</text>
</comment>
<keyword evidence="4" id="KW-0812">Transmembrane</keyword>
<name>A0ABU3P6H5_9BURK</name>
<accession>A0ABU3P6H5</accession>
<reference evidence="6" key="1">
    <citation type="submission" date="2023-09" db="EMBL/GenBank/DDBJ databases">
        <title>Paucibacter sp. APW11 Genome sequencing and assembly.</title>
        <authorList>
            <person name="Kim I."/>
        </authorList>
    </citation>
    <scope>NUCLEOTIDE SEQUENCE</scope>
    <source>
        <strain evidence="6">APW11</strain>
    </source>
</reference>
<dbReference type="PANTHER" id="PTHR43531:SF7">
    <property type="entry name" value="AEROTAXIS RECEPTOR"/>
    <property type="match status" value="1"/>
</dbReference>
<keyword evidence="7" id="KW-1185">Reference proteome</keyword>
<dbReference type="PRINTS" id="PR00260">
    <property type="entry name" value="CHEMTRNSDUCR"/>
</dbReference>
<evidence type="ECO:0000313" key="7">
    <source>
        <dbReference type="Proteomes" id="UP001246372"/>
    </source>
</evidence>
<evidence type="ECO:0000313" key="6">
    <source>
        <dbReference type="EMBL" id="MDT8998170.1"/>
    </source>
</evidence>
<organism evidence="6 7">
    <name type="scientific">Roseateles aquae</name>
    <dbReference type="NCBI Taxonomy" id="3077235"/>
    <lineage>
        <taxon>Bacteria</taxon>
        <taxon>Pseudomonadati</taxon>
        <taxon>Pseudomonadota</taxon>
        <taxon>Betaproteobacteria</taxon>
        <taxon>Burkholderiales</taxon>
        <taxon>Sphaerotilaceae</taxon>
        <taxon>Roseateles</taxon>
    </lineage>
</organism>
<keyword evidence="2" id="KW-0807">Transducer</keyword>
<comment type="similarity">
    <text evidence="1">Belongs to the methyl-accepting chemotaxis (MCP) protein family.</text>
</comment>
<dbReference type="InterPro" id="IPR051310">
    <property type="entry name" value="MCP_chemotaxis"/>
</dbReference>
<feature type="domain" description="Methyl-accepting transducer" evidence="5">
    <location>
        <begin position="276"/>
        <end position="505"/>
    </location>
</feature>
<dbReference type="InterPro" id="IPR004090">
    <property type="entry name" value="Chemotax_Me-accpt_rcpt"/>
</dbReference>
<evidence type="ECO:0000256" key="4">
    <source>
        <dbReference type="SAM" id="Phobius"/>
    </source>
</evidence>
<dbReference type="EMBL" id="JAVXZY010000001">
    <property type="protein sequence ID" value="MDT8998170.1"/>
    <property type="molecule type" value="Genomic_DNA"/>
</dbReference>
<dbReference type="PROSITE" id="PS50111">
    <property type="entry name" value="CHEMOTAXIS_TRANSDUC_2"/>
    <property type="match status" value="1"/>
</dbReference>